<organism evidence="2 3">
    <name type="scientific">Mesocestoides corti</name>
    <name type="common">Flatworm</name>
    <dbReference type="NCBI Taxonomy" id="53468"/>
    <lineage>
        <taxon>Eukaryota</taxon>
        <taxon>Metazoa</taxon>
        <taxon>Spiralia</taxon>
        <taxon>Lophotrochozoa</taxon>
        <taxon>Platyhelminthes</taxon>
        <taxon>Cestoda</taxon>
        <taxon>Eucestoda</taxon>
        <taxon>Cyclophyllidea</taxon>
        <taxon>Mesocestoididae</taxon>
        <taxon>Mesocestoides</taxon>
    </lineage>
</organism>
<protein>
    <recommendedName>
        <fullName evidence="1">DUF5743 domain-containing protein</fullName>
    </recommendedName>
</protein>
<gene>
    <name evidence="2" type="ORF">MCOS_LOCUS3051</name>
</gene>
<evidence type="ECO:0000313" key="3">
    <source>
        <dbReference type="Proteomes" id="UP000267029"/>
    </source>
</evidence>
<dbReference type="AlphaFoldDB" id="A0A0R3U865"/>
<dbReference type="Proteomes" id="UP000267029">
    <property type="component" value="Unassembled WGS sequence"/>
</dbReference>
<keyword evidence="3" id="KW-1185">Reference proteome</keyword>
<proteinExistence type="predicted"/>
<reference evidence="2 3" key="1">
    <citation type="submission" date="2018-10" db="EMBL/GenBank/DDBJ databases">
        <authorList>
            <consortium name="Pathogen Informatics"/>
        </authorList>
    </citation>
    <scope>NUCLEOTIDE SEQUENCE [LARGE SCALE GENOMIC DNA]</scope>
</reference>
<dbReference type="EMBL" id="UXSR01000606">
    <property type="protein sequence ID" value="VDD77048.1"/>
    <property type="molecule type" value="Genomic_DNA"/>
</dbReference>
<dbReference type="InterPro" id="IPR044041">
    <property type="entry name" value="DUF5743"/>
</dbReference>
<sequence>MAAFQTQSVRLSRSSAIDQFKQRAKGSTWAANMSSTSLDRESSGPPVKYPHCIRGTLRITLQLKDLFVQAFSQLEAYRAALLACNRVFSRELAVSNLTAGLKSINQLRLQVKDVHARATAKAERNRVMWKHYMTLCRDADVVVDRKNYLSDRFQASSRRLHPGGNSEVVEHQSRASLEEDLMGEFGVKGADEVNIDQLDVPPEVDLSCDTDETGQALLPLMEFYRRFYFQQINFQQAMCMTAHRSMPLITQCPGLGRRIRGWRMEKKKRTGIVDHLEDIRADLTCLIDRLDRCVDRVKAKIRQDEAIDSCYRQHCAAQERLRRLCDQQERLDDHMMGALVKAEPKFVRLQRFYEFNSNESVYELAEDGPQGSHMASFESRVPTLPPHGTNVLDRLLTGTEINSTSSSCRTRTVSYGNPDKLDQEVQGTEEVGCQSRTAPDTNQSCSAEVGVTLQPAANTSGTTSKRGQSTTQIASNRFTCRPVAVSTDSFNCLVPDWARKMFKKPTKDHLVNNKDVHEEEVLRGDASCAASVTMLRKRQVLVEAVLKADARHIDNILSGIPK</sequence>
<name>A0A0R3U865_MESCO</name>
<feature type="domain" description="DUF5743" evidence="1">
    <location>
        <begin position="80"/>
        <end position="355"/>
    </location>
</feature>
<dbReference type="OrthoDB" id="6272577at2759"/>
<evidence type="ECO:0000313" key="2">
    <source>
        <dbReference type="EMBL" id="VDD77048.1"/>
    </source>
</evidence>
<evidence type="ECO:0000259" key="1">
    <source>
        <dbReference type="Pfam" id="PF19014"/>
    </source>
</evidence>
<dbReference type="Pfam" id="PF19014">
    <property type="entry name" value="DUF5743"/>
    <property type="match status" value="1"/>
</dbReference>
<accession>A0A0R3U865</accession>